<evidence type="ECO:0000313" key="3">
    <source>
        <dbReference type="EMBL" id="KAF7193088.1"/>
    </source>
</evidence>
<evidence type="ECO:0000256" key="1">
    <source>
        <dbReference type="SAM" id="Coils"/>
    </source>
</evidence>
<dbReference type="EMBL" id="JABCIY010000094">
    <property type="protein sequence ID" value="KAF7193088.1"/>
    <property type="molecule type" value="Genomic_DNA"/>
</dbReference>
<dbReference type="Proteomes" id="UP000660729">
    <property type="component" value="Unassembled WGS sequence"/>
</dbReference>
<comment type="caution">
    <text evidence="3">The sequence shown here is derived from an EMBL/GenBank/DDBJ whole genome shotgun (WGS) entry which is preliminary data.</text>
</comment>
<reference evidence="3" key="1">
    <citation type="submission" date="2020-04" db="EMBL/GenBank/DDBJ databases">
        <title>Draft genome resource of the tomato pathogen Pseudocercospora fuligena.</title>
        <authorList>
            <person name="Zaccaron A."/>
        </authorList>
    </citation>
    <scope>NUCLEOTIDE SEQUENCE</scope>
    <source>
        <strain evidence="3">PF001</strain>
    </source>
</reference>
<feature type="coiled-coil region" evidence="1">
    <location>
        <begin position="769"/>
        <end position="796"/>
    </location>
</feature>
<evidence type="ECO:0000256" key="2">
    <source>
        <dbReference type="SAM" id="MobiDB-lite"/>
    </source>
</evidence>
<feature type="compositionally biased region" description="Basic and acidic residues" evidence="2">
    <location>
        <begin position="213"/>
        <end position="226"/>
    </location>
</feature>
<sequence>MTGANQSNENRHIRDQEATTGQEQGEAFACTIACHLSARDIDEAATLEAYRSAWEAMRPADSLVSELDKFITKDIVTRLDQVVASRARKCITSDSTWRKIQTCLKNPPWNLLKIHIYAIFGEYCWARTFLPVVRQLSMLKRADDGRSLSLDEAFPVFSRKRDERRSGLARVQGVEQEPQWQAWEFQQTIGHFVQEGWVERMKAPVQGRWKKKKEQDQRGPSDHERNSSGCTESLRQHEAVPINTGESGLDRKAEAEQADADTETDDSVRSGDDVSAVEHDVNPGCPPERSTTTTGIESEVWETSQADIEETNTATTDGADEDDFDNVRAIEQGRRVSERLSFSTAADFSFESTNLWETTLGSEGGGMNTVSAGFRASASYAGLGNNDQLDATPRLILSSSPAQRDTTPRSRYTRAIEQDSATAFASAAASPVVLSTATQTVAATTTPMVCSKSRFVNQPLTTTSTMADDDASASRKRPRTSEPIRSPPLERDLRASMQARLTPALRDELLTGLRACFDIFSVASPSRSQTAEPTLEDDVDDPLAPCRLDAPDGSSYIAFLCGMCLVHIPPASDRAKDHPEATVYVPMMNPRAERDNILTIFSKTTEITRLDQEHVRIEELGSETETDQQIFLVAAKVLRAAYPNGNAAQAQIQQDVVASVWRRFLRLCIQRNSVASRLSSESFMQAFDTLPTVDLASIIPVGECADPPFAAQAATAEIATLQTMEKFPEEIEKLIAGSEEIRKLVIARLGHVDKEAAPPPSDTQQIQQIENLLNSIQDDESLRTKLEDRLEKLHSTARASHDKRKTTLQRLKSSLAADKTEYMDARDAHAVKMQIMKEGVVKAWREALLRVETACGVGQAGS</sequence>
<keyword evidence="4" id="KW-1185">Reference proteome</keyword>
<proteinExistence type="predicted"/>
<evidence type="ECO:0000313" key="4">
    <source>
        <dbReference type="Proteomes" id="UP000660729"/>
    </source>
</evidence>
<accession>A0A8H6RLK5</accession>
<protein>
    <submittedName>
        <fullName evidence="3">Uncharacterized protein</fullName>
    </submittedName>
</protein>
<feature type="compositionally biased region" description="Basic and acidic residues" evidence="2">
    <location>
        <begin position="266"/>
        <end position="281"/>
    </location>
</feature>
<feature type="region of interest" description="Disordered" evidence="2">
    <location>
        <begin position="204"/>
        <end position="298"/>
    </location>
</feature>
<feature type="compositionally biased region" description="Acidic residues" evidence="2">
    <location>
        <begin position="256"/>
        <end position="265"/>
    </location>
</feature>
<feature type="region of interest" description="Disordered" evidence="2">
    <location>
        <begin position="1"/>
        <end position="22"/>
    </location>
</feature>
<dbReference type="OrthoDB" id="10461096at2759"/>
<feature type="region of interest" description="Disordered" evidence="2">
    <location>
        <begin position="460"/>
        <end position="493"/>
    </location>
</feature>
<keyword evidence="1" id="KW-0175">Coiled coil</keyword>
<organism evidence="3 4">
    <name type="scientific">Pseudocercospora fuligena</name>
    <dbReference type="NCBI Taxonomy" id="685502"/>
    <lineage>
        <taxon>Eukaryota</taxon>
        <taxon>Fungi</taxon>
        <taxon>Dikarya</taxon>
        <taxon>Ascomycota</taxon>
        <taxon>Pezizomycotina</taxon>
        <taxon>Dothideomycetes</taxon>
        <taxon>Dothideomycetidae</taxon>
        <taxon>Mycosphaerellales</taxon>
        <taxon>Mycosphaerellaceae</taxon>
        <taxon>Pseudocercospora</taxon>
    </lineage>
</organism>
<gene>
    <name evidence="3" type="ORF">HII31_05575</name>
</gene>
<dbReference type="AlphaFoldDB" id="A0A8H6RLK5"/>
<feature type="compositionally biased region" description="Polar residues" evidence="2">
    <location>
        <begin position="289"/>
        <end position="298"/>
    </location>
</feature>
<name>A0A8H6RLK5_9PEZI</name>